<dbReference type="STRING" id="1617426.TR69_WS6001000903"/>
<comment type="caution">
    <text evidence="2">The sequence shown here is derived from an EMBL/GenBank/DDBJ whole genome shotgun (WGS) entry which is preliminary data.</text>
</comment>
<evidence type="ECO:0000313" key="3">
    <source>
        <dbReference type="Proteomes" id="UP000070457"/>
    </source>
</evidence>
<reference evidence="2 3" key="1">
    <citation type="submission" date="2015-02" db="EMBL/GenBank/DDBJ databases">
        <title>Improved understanding of the partial-nitritation anammox process through 23 genomes representing the majority of the microbial community.</title>
        <authorList>
            <person name="Speth D.R."/>
            <person name="In T Zandt M."/>
            <person name="Guerrero Cruz S."/>
            <person name="Jetten M.S."/>
            <person name="Dutilh B.E."/>
        </authorList>
    </citation>
    <scope>NUCLEOTIDE SEQUENCE [LARGE SCALE GENOMIC DNA]</scope>
    <source>
        <strain evidence="2">OLB20</strain>
    </source>
</reference>
<dbReference type="Pfam" id="PF01243">
    <property type="entry name" value="PNPOx_N"/>
    <property type="match status" value="1"/>
</dbReference>
<evidence type="ECO:0000313" key="2">
    <source>
        <dbReference type="EMBL" id="KXK26880.1"/>
    </source>
</evidence>
<dbReference type="AlphaFoldDB" id="A0A136LYZ2"/>
<name>A0A136LYZ2_9BACT</name>
<dbReference type="Gene3D" id="2.30.110.10">
    <property type="entry name" value="Electron Transport, Fmn-binding Protein, Chain A"/>
    <property type="match status" value="1"/>
</dbReference>
<protein>
    <recommendedName>
        <fullName evidence="1">Pyridoxamine 5'-phosphate oxidase N-terminal domain-containing protein</fullName>
    </recommendedName>
</protein>
<sequence length="148" mass="16632">MSEQIVTFLASQQLLTIATADEDGPWICNVYFASDDLTLYFLSMPEARHSVHIKNSGNVAFSTAWFDPDNMKDRKSVQGRGECTMLTERSDIEAGLAALKNQLGWEHVSADALLDGSAEVSLYRITPSYIKYWDDELLGEEQTFELEV</sequence>
<dbReference type="InterPro" id="IPR011576">
    <property type="entry name" value="Pyridox_Oxase_N"/>
</dbReference>
<feature type="domain" description="Pyridoxamine 5'-phosphate oxidase N-terminal" evidence="1">
    <location>
        <begin position="1"/>
        <end position="133"/>
    </location>
</feature>
<gene>
    <name evidence="2" type="ORF">TR69_WS6001000903</name>
</gene>
<dbReference type="Proteomes" id="UP000070457">
    <property type="component" value="Unassembled WGS sequence"/>
</dbReference>
<accession>A0A136LYZ2</accession>
<proteinExistence type="predicted"/>
<dbReference type="SUPFAM" id="SSF50475">
    <property type="entry name" value="FMN-binding split barrel"/>
    <property type="match status" value="1"/>
</dbReference>
<evidence type="ECO:0000259" key="1">
    <source>
        <dbReference type="Pfam" id="PF01243"/>
    </source>
</evidence>
<organism evidence="2 3">
    <name type="scientific">candidate division WS6 bacterium OLB20</name>
    <dbReference type="NCBI Taxonomy" id="1617426"/>
    <lineage>
        <taxon>Bacteria</taxon>
        <taxon>Candidatus Dojkabacteria</taxon>
    </lineage>
</organism>
<dbReference type="EMBL" id="JYNZ01000003">
    <property type="protein sequence ID" value="KXK26880.1"/>
    <property type="molecule type" value="Genomic_DNA"/>
</dbReference>
<dbReference type="InterPro" id="IPR012349">
    <property type="entry name" value="Split_barrel_FMN-bd"/>
</dbReference>